<dbReference type="Pfam" id="PF06722">
    <property type="entry name" value="EryCIII-like_C"/>
    <property type="match status" value="1"/>
</dbReference>
<gene>
    <name evidence="6" type="ORF">PV04_02110</name>
</gene>
<feature type="domain" description="Erythromycin biosynthesis protein CIII-like C-terminal" evidence="5">
    <location>
        <begin position="417"/>
        <end position="510"/>
    </location>
</feature>
<dbReference type="HOGENOM" id="CLU_000537_1_2_1"/>
<evidence type="ECO:0000259" key="4">
    <source>
        <dbReference type="Pfam" id="PF03033"/>
    </source>
</evidence>
<proteinExistence type="predicted"/>
<dbReference type="EMBL" id="KN846956">
    <property type="protein sequence ID" value="KIW74042.1"/>
    <property type="molecule type" value="Genomic_DNA"/>
</dbReference>
<dbReference type="Proteomes" id="UP000054266">
    <property type="component" value="Unassembled WGS sequence"/>
</dbReference>
<reference evidence="6 7" key="1">
    <citation type="submission" date="2015-01" db="EMBL/GenBank/DDBJ databases">
        <title>The Genome Sequence of Capronia semiimmersa CBS27337.</title>
        <authorList>
            <consortium name="The Broad Institute Genomics Platform"/>
            <person name="Cuomo C."/>
            <person name="de Hoog S."/>
            <person name="Gorbushina A."/>
            <person name="Stielow B."/>
            <person name="Teixiera M."/>
            <person name="Abouelleil A."/>
            <person name="Chapman S.B."/>
            <person name="Priest M."/>
            <person name="Young S.K."/>
            <person name="Wortman J."/>
            <person name="Nusbaum C."/>
            <person name="Birren B."/>
        </authorList>
    </citation>
    <scope>NUCLEOTIDE SEQUENCE [LARGE SCALE GENOMIC DNA]</scope>
    <source>
        <strain evidence="6 7">CBS 27337</strain>
    </source>
</reference>
<sequence>MGKEKAPARRPLARVVPTRHANPALQTDNLPTTDEPDSPLPDALLDDTTDVLNDGRVSLNLDSKLAQVFAQLIEINDEEAPPSPPPAYTDISDPESWKLPLNIVIQVVGSRGDVQPFIVLGTELKRYGHRVRLATHSVFKDLVENADLGFYPIGGDPAQMMAYMVKNPGLLPRIEALRQGDFSKYRAMIREILDGCWASCIAPSEDGAPFVANAIIANPPSFAHTHCAQALGIPLHIMCTMPWTPTRAFPHPLANINTKSTDPKLANYVSYGMIQLLTWNGIGDIVQKWRETLDLEPLPLSEAPFLMETLQIPYTYCWSPALVPKPRDWGRHIDVCGFLLRDPPHYDPAPELEAFLEAGPQPIYIGFGSIAIDDSDVLVTTVLNAVKECGLRAIISKGSIKLEKTERDEDIFWIGDCPHEWLFQRVSTVIHHGGSGTTACGLLNARPTIVIPFFGDQPFWGNMVARSGAGPPPIPHRRLTTKKLFDALQYCRSSAAREAASVVAAKMQAELGVKAAVQSFHRHLPASVMGCDLIAGLPATWIYTKSKRDIKMSGAAAEILIQSRRIKAEDLHLYKSKPIIIENRRWDFLTSSLSVAMGVSYDILASLSGFWRNPQQVRKQKDRQRALARVSSEASSSVVDKEEGKSSGKDVAKMVGASAMSIPHFTGAAVKGFVVDLPVAVAEGFRNTPKLYGENVPSHAPVTDWKSGITVAGTTFAHQMAEGLTDFLVQPVKGVAKGGVIGFGKGVGKGLLQTLTKPAAASMGLVGYTGQGIYKSLYAAVHSKTKRSVASARRVQDKYFIRANGAEIDANLVLEEFDRICQSNKKFEYSSFQASITSNTLSRATTSASNRTQPSSHIAEDEAPMYQEREHPH</sequence>
<keyword evidence="1" id="KW-0808">Transferase</keyword>
<keyword evidence="2" id="KW-0443">Lipid metabolism</keyword>
<evidence type="ECO:0000313" key="7">
    <source>
        <dbReference type="Proteomes" id="UP000054266"/>
    </source>
</evidence>
<feature type="region of interest" description="Disordered" evidence="3">
    <location>
        <begin position="840"/>
        <end position="873"/>
    </location>
</feature>
<dbReference type="STRING" id="5601.A0A0D2EI86"/>
<dbReference type="GO" id="GO:0006629">
    <property type="term" value="P:lipid metabolic process"/>
    <property type="evidence" value="ECO:0007669"/>
    <property type="project" value="UniProtKB-KW"/>
</dbReference>
<accession>A0A0D2EI86</accession>
<dbReference type="Gene3D" id="3.40.50.2000">
    <property type="entry name" value="Glycogen Phosphorylase B"/>
    <property type="match status" value="2"/>
</dbReference>
<dbReference type="InterPro" id="IPR004276">
    <property type="entry name" value="GlycoTrans_28_N"/>
</dbReference>
<protein>
    <submittedName>
        <fullName evidence="6">Uncharacterized protein</fullName>
    </submittedName>
</protein>
<dbReference type="FunFam" id="3.40.50.2000:FF:000009">
    <property type="entry name" value="Sterol 3-beta-glucosyltransferase UGT80A2"/>
    <property type="match status" value="1"/>
</dbReference>
<name>A0A0D2EI86_9EURO</name>
<dbReference type="PANTHER" id="PTHR48050:SF27">
    <property type="entry name" value="GLUCOSYLTRANSFERASE, PUTATIVE (AFU_ORTHOLOGUE AFUA_7G04880)-RELATED"/>
    <property type="match status" value="1"/>
</dbReference>
<evidence type="ECO:0000256" key="3">
    <source>
        <dbReference type="SAM" id="MobiDB-lite"/>
    </source>
</evidence>
<dbReference type="FunFam" id="3.40.50.2000:FF:000100">
    <property type="entry name" value="Glycosyltransferase family 1 protein"/>
    <property type="match status" value="1"/>
</dbReference>
<dbReference type="GO" id="GO:0016906">
    <property type="term" value="F:sterol 3-beta-glucosyltransferase activity"/>
    <property type="evidence" value="ECO:0007669"/>
    <property type="project" value="UniProtKB-ARBA"/>
</dbReference>
<keyword evidence="7" id="KW-1185">Reference proteome</keyword>
<dbReference type="GO" id="GO:0005975">
    <property type="term" value="P:carbohydrate metabolic process"/>
    <property type="evidence" value="ECO:0007669"/>
    <property type="project" value="InterPro"/>
</dbReference>
<organism evidence="6 7">
    <name type="scientific">Phialophora macrospora</name>
    <dbReference type="NCBI Taxonomy" id="1851006"/>
    <lineage>
        <taxon>Eukaryota</taxon>
        <taxon>Fungi</taxon>
        <taxon>Dikarya</taxon>
        <taxon>Ascomycota</taxon>
        <taxon>Pezizomycotina</taxon>
        <taxon>Eurotiomycetes</taxon>
        <taxon>Chaetothyriomycetidae</taxon>
        <taxon>Chaetothyriales</taxon>
        <taxon>Herpotrichiellaceae</taxon>
        <taxon>Phialophora</taxon>
    </lineage>
</organism>
<dbReference type="InterPro" id="IPR010610">
    <property type="entry name" value="EryCIII-like_C"/>
</dbReference>
<dbReference type="AlphaFoldDB" id="A0A0D2EI86"/>
<dbReference type="InterPro" id="IPR002213">
    <property type="entry name" value="UDP_glucos_trans"/>
</dbReference>
<feature type="region of interest" description="Disordered" evidence="3">
    <location>
        <begin position="1"/>
        <end position="47"/>
    </location>
</feature>
<evidence type="ECO:0000313" key="6">
    <source>
        <dbReference type="EMBL" id="KIW74042.1"/>
    </source>
</evidence>
<evidence type="ECO:0000256" key="1">
    <source>
        <dbReference type="ARBA" id="ARBA00022679"/>
    </source>
</evidence>
<evidence type="ECO:0000259" key="5">
    <source>
        <dbReference type="Pfam" id="PF06722"/>
    </source>
</evidence>
<feature type="compositionally biased region" description="Polar residues" evidence="3">
    <location>
        <begin position="840"/>
        <end position="856"/>
    </location>
</feature>
<dbReference type="InterPro" id="IPR050426">
    <property type="entry name" value="Glycosyltransferase_28"/>
</dbReference>
<dbReference type="PANTHER" id="PTHR48050">
    <property type="entry name" value="STEROL 3-BETA-GLUCOSYLTRANSFERASE"/>
    <property type="match status" value="1"/>
</dbReference>
<dbReference type="SUPFAM" id="SSF53756">
    <property type="entry name" value="UDP-Glycosyltransferase/glycogen phosphorylase"/>
    <property type="match status" value="1"/>
</dbReference>
<dbReference type="Pfam" id="PF03033">
    <property type="entry name" value="Glyco_transf_28"/>
    <property type="match status" value="1"/>
</dbReference>
<feature type="domain" description="Glycosyltransferase family 28 N-terminal" evidence="4">
    <location>
        <begin position="103"/>
        <end position="250"/>
    </location>
</feature>
<evidence type="ECO:0000256" key="2">
    <source>
        <dbReference type="ARBA" id="ARBA00023098"/>
    </source>
</evidence>
<dbReference type="CDD" id="cd03784">
    <property type="entry name" value="GT1_Gtf-like"/>
    <property type="match status" value="1"/>
</dbReference>